<dbReference type="EC" id="4.2.1.107" evidence="3"/>
<dbReference type="PANTHER" id="PTHR45024:SF2">
    <property type="entry name" value="SCP2 DOMAIN-CONTAINING PROTEIN"/>
    <property type="match status" value="1"/>
</dbReference>
<dbReference type="PANTHER" id="PTHR45024">
    <property type="entry name" value="DEHYDROGENASES, SHORT CHAIN"/>
    <property type="match status" value="1"/>
</dbReference>
<proteinExistence type="inferred from homology"/>
<keyword evidence="3" id="KW-0456">Lyase</keyword>
<comment type="caution">
    <text evidence="3">The sequence shown here is derived from an EMBL/GenBank/DDBJ whole genome shotgun (WGS) entry which is preliminary data.</text>
</comment>
<dbReference type="EC" id="4.2.1.119" evidence="3"/>
<dbReference type="AlphaFoldDB" id="A0A8S3U161"/>
<evidence type="ECO:0000256" key="2">
    <source>
        <dbReference type="ARBA" id="ARBA00023002"/>
    </source>
</evidence>
<organism evidence="3 4">
    <name type="scientific">Mytilus edulis</name>
    <name type="common">Blue mussel</name>
    <dbReference type="NCBI Taxonomy" id="6550"/>
    <lineage>
        <taxon>Eukaryota</taxon>
        <taxon>Metazoa</taxon>
        <taxon>Spiralia</taxon>
        <taxon>Lophotrochozoa</taxon>
        <taxon>Mollusca</taxon>
        <taxon>Bivalvia</taxon>
        <taxon>Autobranchia</taxon>
        <taxon>Pteriomorphia</taxon>
        <taxon>Mytilida</taxon>
        <taxon>Mytiloidea</taxon>
        <taxon>Mytilidae</taxon>
        <taxon>Mytilinae</taxon>
        <taxon>Mytilus</taxon>
    </lineage>
</organism>
<accession>A0A8S3U161</accession>
<keyword evidence="4" id="KW-1185">Reference proteome</keyword>
<dbReference type="Gene3D" id="3.40.50.720">
    <property type="entry name" value="NAD(P)-binding Rossmann-like Domain"/>
    <property type="match status" value="1"/>
</dbReference>
<sequence length="193" mass="20712">MAAPMRYDGKVALITGAGNGIGRDYALAFAARGASVVVNDLGGDMKGGGRGTMAADKVVEEIRAKGGKAVPNYDSVEEGEKLVQTALENFGRIGEMVKLEITMAISAYTVTIIWFSDTELLSDWLKGPSPPDSLIGTLSDWLIQHHNLCCRLIGLSPSDRLKGISPSDWMTGTSPSDWLTGHHHLTIDRNITI</sequence>
<evidence type="ECO:0000256" key="1">
    <source>
        <dbReference type="ARBA" id="ARBA00006484"/>
    </source>
</evidence>
<evidence type="ECO:0000313" key="4">
    <source>
        <dbReference type="Proteomes" id="UP000683360"/>
    </source>
</evidence>
<evidence type="ECO:0000313" key="3">
    <source>
        <dbReference type="EMBL" id="CAG2234775.1"/>
    </source>
</evidence>
<dbReference type="GO" id="GO:0018812">
    <property type="term" value="F:3-hydroxyacyl-CoA dehydratase activity"/>
    <property type="evidence" value="ECO:0007669"/>
    <property type="project" value="UniProtKB-EC"/>
</dbReference>
<comment type="similarity">
    <text evidence="1">Belongs to the short-chain dehydrogenases/reductases (SDR) family.</text>
</comment>
<dbReference type="InterPro" id="IPR002347">
    <property type="entry name" value="SDR_fam"/>
</dbReference>
<dbReference type="Proteomes" id="UP000683360">
    <property type="component" value="Unassembled WGS sequence"/>
</dbReference>
<dbReference type="SUPFAM" id="SSF51735">
    <property type="entry name" value="NAD(P)-binding Rossmann-fold domains"/>
    <property type="match status" value="1"/>
</dbReference>
<protein>
    <submittedName>
        <fullName evidence="3">HSD17B4</fullName>
        <ecNumber evidence="3">1.1.1.-</ecNumber>
        <ecNumber evidence="3">4.2.1.107</ecNumber>
        <ecNumber evidence="3">4.2.1.119</ecNumber>
    </submittedName>
</protein>
<dbReference type="GO" id="GO:0033989">
    <property type="term" value="F:3alpha,7alpha,12alpha-trihydroxy-5beta-cholest-24-enoyl-CoA hydratase activity"/>
    <property type="evidence" value="ECO:0007669"/>
    <property type="project" value="UniProtKB-EC"/>
</dbReference>
<dbReference type="EMBL" id="CAJPWZ010002271">
    <property type="protein sequence ID" value="CAG2234775.1"/>
    <property type="molecule type" value="Genomic_DNA"/>
</dbReference>
<reference evidence="3" key="1">
    <citation type="submission" date="2021-03" db="EMBL/GenBank/DDBJ databases">
        <authorList>
            <person name="Bekaert M."/>
        </authorList>
    </citation>
    <scope>NUCLEOTIDE SEQUENCE</scope>
</reference>
<dbReference type="InterPro" id="IPR051687">
    <property type="entry name" value="Peroxisomal_Beta-Oxidation"/>
</dbReference>
<dbReference type="Pfam" id="PF00106">
    <property type="entry name" value="adh_short"/>
    <property type="match status" value="1"/>
</dbReference>
<dbReference type="OrthoDB" id="3592703at2759"/>
<gene>
    <name evidence="3" type="ORF">MEDL_47386</name>
</gene>
<dbReference type="InterPro" id="IPR036291">
    <property type="entry name" value="NAD(P)-bd_dom_sf"/>
</dbReference>
<dbReference type="GO" id="GO:0016491">
    <property type="term" value="F:oxidoreductase activity"/>
    <property type="evidence" value="ECO:0007669"/>
    <property type="project" value="UniProtKB-KW"/>
</dbReference>
<keyword evidence="2 3" id="KW-0560">Oxidoreductase</keyword>
<dbReference type="EC" id="1.1.1.-" evidence="3"/>
<name>A0A8S3U161_MYTED</name>